<protein>
    <submittedName>
        <fullName evidence="1">Type VI secretion system protein ImpH</fullName>
    </submittedName>
</protein>
<proteinExistence type="predicted"/>
<dbReference type="OrthoDB" id="1523296at2"/>
<dbReference type="Proteomes" id="UP000236728">
    <property type="component" value="Unassembled WGS sequence"/>
</dbReference>
<dbReference type="RefSeq" id="WP_103933934.1">
    <property type="nucleotide sequence ID" value="NZ_FNVA01000005.1"/>
</dbReference>
<dbReference type="InterPro" id="IPR010732">
    <property type="entry name" value="T6SS_TssG-like"/>
</dbReference>
<accession>A0A1H6ADN0</accession>
<dbReference type="NCBIfam" id="TIGR03347">
    <property type="entry name" value="VI_chp_1"/>
    <property type="match status" value="1"/>
</dbReference>
<reference evidence="1 2" key="1">
    <citation type="submission" date="2016-10" db="EMBL/GenBank/DDBJ databases">
        <authorList>
            <person name="de Groot N.N."/>
        </authorList>
    </citation>
    <scope>NUCLEOTIDE SEQUENCE [LARGE SCALE GENOMIC DNA]</scope>
    <source>
        <strain evidence="1 2">DSM 22489</strain>
    </source>
</reference>
<evidence type="ECO:0000313" key="2">
    <source>
        <dbReference type="Proteomes" id="UP000236728"/>
    </source>
</evidence>
<dbReference type="PANTHER" id="PTHR35564:SF3">
    <property type="entry name" value="TYPE VI SECRETION SYSTEM BASEPLATE SUBUNIT TSSG"/>
    <property type="match status" value="1"/>
</dbReference>
<name>A0A1H6ADN0_9BACT</name>
<dbReference type="EMBL" id="FNVA01000005">
    <property type="protein sequence ID" value="SEG46390.1"/>
    <property type="molecule type" value="Genomic_DNA"/>
</dbReference>
<evidence type="ECO:0000313" key="1">
    <source>
        <dbReference type="EMBL" id="SEG46390.1"/>
    </source>
</evidence>
<dbReference type="PANTHER" id="PTHR35564">
    <property type="match status" value="1"/>
</dbReference>
<sequence length="357" mass="40718">METTVGTTDVVVIDPSEPPAWQRDPFGTLREMLQEQGFLFEFFQAVRLLQLMHPAQKPVGYFHSPNHEVLRFSSVSTLAFPPSQLATVEKDEHGQYHMRVHFMGLTATISVMPDAYVEHMLRIQREGDKATAEFFDIFNHRLISLFYRGWEKYRFYIGLESGRPDSLSPRLYDLLGLGTEGQRNRGVLPDEAYLSYAGLLARHVRSAESLRQILEDYFEVQVAVHQFAGTWRRLPEQDRSELNGTGQDSELLGVGTIIGEEVWDHHGRIRVTLGPMEFDRYVKFLPGNDAYLMLRDWIQFYSSGQYEAEIQLVLVAKDAPGVQLGVRGQDEPRLGLVSWLKTRPLAGDPGDAIFLLT</sequence>
<organism evidence="1 2">
    <name type="scientific">Bryocella elongata</name>
    <dbReference type="NCBI Taxonomy" id="863522"/>
    <lineage>
        <taxon>Bacteria</taxon>
        <taxon>Pseudomonadati</taxon>
        <taxon>Acidobacteriota</taxon>
        <taxon>Terriglobia</taxon>
        <taxon>Terriglobales</taxon>
        <taxon>Acidobacteriaceae</taxon>
        <taxon>Bryocella</taxon>
    </lineage>
</organism>
<dbReference type="AlphaFoldDB" id="A0A1H6ADN0"/>
<dbReference type="Pfam" id="PF06996">
    <property type="entry name" value="T6SS_TssG"/>
    <property type="match status" value="1"/>
</dbReference>
<gene>
    <name evidence="1" type="ORF">SAMN05421819_3071</name>
</gene>
<keyword evidence="2" id="KW-1185">Reference proteome</keyword>